<keyword evidence="4" id="KW-0560">Oxidoreductase</keyword>
<keyword evidence="6" id="KW-0472">Membrane</keyword>
<evidence type="ECO:0000313" key="10">
    <source>
        <dbReference type="Proteomes" id="UP001265746"/>
    </source>
</evidence>
<evidence type="ECO:0000256" key="4">
    <source>
        <dbReference type="ARBA" id="ARBA00023002"/>
    </source>
</evidence>
<dbReference type="AlphaFoldDB" id="A0AAD9S6K8"/>
<evidence type="ECO:0000256" key="2">
    <source>
        <dbReference type="ARBA" id="ARBA00022692"/>
    </source>
</evidence>
<comment type="similarity">
    <text evidence="8">Belongs to the ustYa family.</text>
</comment>
<evidence type="ECO:0000256" key="5">
    <source>
        <dbReference type="ARBA" id="ARBA00023026"/>
    </source>
</evidence>
<keyword evidence="2" id="KW-0812">Transmembrane</keyword>
<keyword evidence="3" id="KW-1133">Transmembrane helix</keyword>
<dbReference type="InterPro" id="IPR021765">
    <property type="entry name" value="UstYa-like"/>
</dbReference>
<dbReference type="PANTHER" id="PTHR33365:SF14">
    <property type="entry name" value="TAT PATHWAY SIGNAL SEQUENCE"/>
    <property type="match status" value="1"/>
</dbReference>
<name>A0AAD9S6K8_PHOAM</name>
<protein>
    <submittedName>
        <fullName evidence="9">Uncharacterized protein</fullName>
    </submittedName>
</protein>
<organism evidence="9 10">
    <name type="scientific">Phomopsis amygdali</name>
    <name type="common">Fusicoccum amygdali</name>
    <dbReference type="NCBI Taxonomy" id="1214568"/>
    <lineage>
        <taxon>Eukaryota</taxon>
        <taxon>Fungi</taxon>
        <taxon>Dikarya</taxon>
        <taxon>Ascomycota</taxon>
        <taxon>Pezizomycotina</taxon>
        <taxon>Sordariomycetes</taxon>
        <taxon>Sordariomycetidae</taxon>
        <taxon>Diaporthales</taxon>
        <taxon>Diaporthaceae</taxon>
        <taxon>Diaporthe</taxon>
    </lineage>
</organism>
<reference evidence="9" key="1">
    <citation type="submission" date="2023-06" db="EMBL/GenBank/DDBJ databases">
        <authorList>
            <person name="Noh H."/>
        </authorList>
    </citation>
    <scope>NUCLEOTIDE SEQUENCE</scope>
    <source>
        <strain evidence="9">DUCC20226</strain>
    </source>
</reference>
<dbReference type="Pfam" id="PF11807">
    <property type="entry name" value="UstYa"/>
    <property type="match status" value="1"/>
</dbReference>
<dbReference type="GO" id="GO:0043386">
    <property type="term" value="P:mycotoxin biosynthetic process"/>
    <property type="evidence" value="ECO:0007669"/>
    <property type="project" value="InterPro"/>
</dbReference>
<comment type="subcellular location">
    <subcellularLocation>
        <location evidence="1">Membrane</location>
        <topology evidence="1">Single-pass membrane protein</topology>
    </subcellularLocation>
</comment>
<proteinExistence type="inferred from homology"/>
<keyword evidence="10" id="KW-1185">Reference proteome</keyword>
<evidence type="ECO:0000256" key="1">
    <source>
        <dbReference type="ARBA" id="ARBA00004167"/>
    </source>
</evidence>
<dbReference type="GO" id="GO:0016491">
    <property type="term" value="F:oxidoreductase activity"/>
    <property type="evidence" value="ECO:0007669"/>
    <property type="project" value="UniProtKB-KW"/>
</dbReference>
<accession>A0AAD9S6K8</accession>
<dbReference type="Proteomes" id="UP001265746">
    <property type="component" value="Unassembled WGS sequence"/>
</dbReference>
<comment type="caution">
    <text evidence="9">The sequence shown here is derived from an EMBL/GenBank/DDBJ whole genome shotgun (WGS) entry which is preliminary data.</text>
</comment>
<evidence type="ECO:0000256" key="6">
    <source>
        <dbReference type="ARBA" id="ARBA00023136"/>
    </source>
</evidence>
<sequence length="106" mass="12487">MHRLHTSHCIEYLLQRVLCQATSDVYTHMWTDGVEHPFPDFSVDHKCRDFESLKDWHDKNAVDVDNFVKLTAPPEAKVHRMSREFKELHGWFKDHEDTGSHGDEIA</sequence>
<dbReference type="EMBL" id="JAUJFL010000007">
    <property type="protein sequence ID" value="KAK2599610.1"/>
    <property type="molecule type" value="Genomic_DNA"/>
</dbReference>
<evidence type="ECO:0000313" key="9">
    <source>
        <dbReference type="EMBL" id="KAK2599610.1"/>
    </source>
</evidence>
<keyword evidence="5" id="KW-0843">Virulence</keyword>
<keyword evidence="7" id="KW-0325">Glycoprotein</keyword>
<evidence type="ECO:0000256" key="8">
    <source>
        <dbReference type="ARBA" id="ARBA00035112"/>
    </source>
</evidence>
<gene>
    <name evidence="9" type="ORF">N8I77_011349</name>
</gene>
<dbReference type="PANTHER" id="PTHR33365">
    <property type="entry name" value="YALI0B05434P"/>
    <property type="match status" value="1"/>
</dbReference>
<dbReference type="GO" id="GO:0016020">
    <property type="term" value="C:membrane"/>
    <property type="evidence" value="ECO:0007669"/>
    <property type="project" value="UniProtKB-SubCell"/>
</dbReference>
<evidence type="ECO:0000256" key="3">
    <source>
        <dbReference type="ARBA" id="ARBA00022989"/>
    </source>
</evidence>
<evidence type="ECO:0000256" key="7">
    <source>
        <dbReference type="ARBA" id="ARBA00023180"/>
    </source>
</evidence>